<dbReference type="EMBL" id="REGN01014014">
    <property type="protein sequence ID" value="RMZ93184.1"/>
    <property type="molecule type" value="Genomic_DNA"/>
</dbReference>
<name>A0A3M7P3C9_BRAPC</name>
<sequence length="65" mass="7492">MMINRFIKTVNTSREIFVLFVGVNKLHPISQNIFCTQLKQSNVVGTINYFLSFGKISQQCPKKKL</sequence>
<accession>A0A3M7P3C9</accession>
<protein>
    <submittedName>
        <fullName evidence="1">Uncharacterized protein</fullName>
    </submittedName>
</protein>
<dbReference type="AlphaFoldDB" id="A0A3M7P3C9"/>
<keyword evidence="2" id="KW-1185">Reference proteome</keyword>
<proteinExistence type="predicted"/>
<evidence type="ECO:0000313" key="1">
    <source>
        <dbReference type="EMBL" id="RMZ93184.1"/>
    </source>
</evidence>
<comment type="caution">
    <text evidence="1">The sequence shown here is derived from an EMBL/GenBank/DDBJ whole genome shotgun (WGS) entry which is preliminary data.</text>
</comment>
<evidence type="ECO:0000313" key="2">
    <source>
        <dbReference type="Proteomes" id="UP000276133"/>
    </source>
</evidence>
<gene>
    <name evidence="1" type="ORF">BpHYR1_046154</name>
</gene>
<dbReference type="Proteomes" id="UP000276133">
    <property type="component" value="Unassembled WGS sequence"/>
</dbReference>
<reference evidence="1 2" key="1">
    <citation type="journal article" date="2018" name="Sci. Rep.">
        <title>Genomic signatures of local adaptation to the degree of environmental predictability in rotifers.</title>
        <authorList>
            <person name="Franch-Gras L."/>
            <person name="Hahn C."/>
            <person name="Garcia-Roger E.M."/>
            <person name="Carmona M.J."/>
            <person name="Serra M."/>
            <person name="Gomez A."/>
        </authorList>
    </citation>
    <scope>NUCLEOTIDE SEQUENCE [LARGE SCALE GENOMIC DNA]</scope>
    <source>
        <strain evidence="1">HYR1</strain>
    </source>
</reference>
<organism evidence="1 2">
    <name type="scientific">Brachionus plicatilis</name>
    <name type="common">Marine rotifer</name>
    <name type="synonym">Brachionus muelleri</name>
    <dbReference type="NCBI Taxonomy" id="10195"/>
    <lineage>
        <taxon>Eukaryota</taxon>
        <taxon>Metazoa</taxon>
        <taxon>Spiralia</taxon>
        <taxon>Gnathifera</taxon>
        <taxon>Rotifera</taxon>
        <taxon>Eurotatoria</taxon>
        <taxon>Monogononta</taxon>
        <taxon>Pseudotrocha</taxon>
        <taxon>Ploima</taxon>
        <taxon>Brachionidae</taxon>
        <taxon>Brachionus</taxon>
    </lineage>
</organism>